<dbReference type="OrthoDB" id="9809485at2"/>
<organism evidence="13 14">
    <name type="scientific">Salsuginibacillus halophilus</name>
    <dbReference type="NCBI Taxonomy" id="517424"/>
    <lineage>
        <taxon>Bacteria</taxon>
        <taxon>Bacillati</taxon>
        <taxon>Bacillota</taxon>
        <taxon>Bacilli</taxon>
        <taxon>Bacillales</taxon>
        <taxon>Bacillaceae</taxon>
        <taxon>Salsuginibacillus</taxon>
    </lineage>
</organism>
<feature type="domain" description="EngC GTPase" evidence="11">
    <location>
        <begin position="69"/>
        <end position="218"/>
    </location>
</feature>
<dbReference type="CDD" id="cd01854">
    <property type="entry name" value="YjeQ_EngC"/>
    <property type="match status" value="1"/>
</dbReference>
<dbReference type="RefSeq" id="WP_106587230.1">
    <property type="nucleotide sequence ID" value="NZ_PYAV01000001.1"/>
</dbReference>
<feature type="binding site" evidence="10">
    <location>
        <position position="244"/>
    </location>
    <ligand>
        <name>Zn(2+)</name>
        <dbReference type="ChEBI" id="CHEBI:29105"/>
    </ligand>
</feature>
<evidence type="ECO:0000259" key="12">
    <source>
        <dbReference type="PROSITE" id="PS51721"/>
    </source>
</evidence>
<dbReference type="EC" id="3.6.1.-" evidence="10"/>
<proteinExistence type="inferred from homology"/>
<protein>
    <recommendedName>
        <fullName evidence="10">Small ribosomal subunit biogenesis GTPase RsgA</fullName>
        <ecNumber evidence="10">3.6.1.-</ecNumber>
    </recommendedName>
</protein>
<evidence type="ECO:0000313" key="13">
    <source>
        <dbReference type="EMBL" id="PSL51145.1"/>
    </source>
</evidence>
<dbReference type="Gene3D" id="3.40.50.300">
    <property type="entry name" value="P-loop containing nucleotide triphosphate hydrolases"/>
    <property type="match status" value="1"/>
</dbReference>
<comment type="similarity">
    <text evidence="10">Belongs to the TRAFAC class YlqF/YawG GTPase family. RsgA subfamily.</text>
</comment>
<evidence type="ECO:0000256" key="3">
    <source>
        <dbReference type="ARBA" id="ARBA00022723"/>
    </source>
</evidence>
<dbReference type="PANTHER" id="PTHR32120:SF11">
    <property type="entry name" value="SMALL RIBOSOMAL SUBUNIT BIOGENESIS GTPASE RSGA 1, MITOCHONDRIAL-RELATED"/>
    <property type="match status" value="1"/>
</dbReference>
<sequence>MAEGRIMTSIGGFYDVEDETGRYQCRARGRFRKDNVKPIVGDWVSFSKDGAYITEVHERDNMLLRPPVANVDQAYIICAAKDPDFSSYFLDRVLVHAEAEDIEPVIVITKLDQVSDDDLELLNVYKRLYEDVGYDVYFTRLLEEGPPPALTAELDQRITVLSGPSGAGKSTLLNVLAPEAQVETGEVSAQLGRGRHTTRHVELWNVNGGRIADTPGFSSLEFHGIEAKDLTLYFPEMRERLPDCKFRGCAHKNEPGCAVKAAVSEGEVAEERYQHYLSFYDEIQSRRLY</sequence>
<feature type="binding site" evidence="10">
    <location>
        <begin position="163"/>
        <end position="171"/>
    </location>
    <ligand>
        <name>GTP</name>
        <dbReference type="ChEBI" id="CHEBI:37565"/>
    </ligand>
</feature>
<feature type="domain" description="CP-type G" evidence="12">
    <location>
        <begin position="60"/>
        <end position="220"/>
    </location>
</feature>
<dbReference type="InterPro" id="IPR012340">
    <property type="entry name" value="NA-bd_OB-fold"/>
</dbReference>
<evidence type="ECO:0000256" key="6">
    <source>
        <dbReference type="ARBA" id="ARBA00022801"/>
    </source>
</evidence>
<keyword evidence="4 10" id="KW-0699">rRNA-binding</keyword>
<keyword evidence="14" id="KW-1185">Reference proteome</keyword>
<dbReference type="GO" id="GO:0005525">
    <property type="term" value="F:GTP binding"/>
    <property type="evidence" value="ECO:0007669"/>
    <property type="project" value="UniProtKB-UniRule"/>
</dbReference>
<evidence type="ECO:0000259" key="11">
    <source>
        <dbReference type="PROSITE" id="PS50936"/>
    </source>
</evidence>
<dbReference type="InterPro" id="IPR030378">
    <property type="entry name" value="G_CP_dom"/>
</dbReference>
<gene>
    <name evidence="10" type="primary">rsgA</name>
    <name evidence="13" type="ORF">B0H94_10155</name>
</gene>
<comment type="cofactor">
    <cofactor evidence="10">
        <name>Zn(2+)</name>
        <dbReference type="ChEBI" id="CHEBI:29105"/>
    </cofactor>
    <text evidence="10">Binds 1 zinc ion per subunit.</text>
</comment>
<dbReference type="PROSITE" id="PS50936">
    <property type="entry name" value="ENGC_GTPASE"/>
    <property type="match status" value="1"/>
</dbReference>
<dbReference type="AlphaFoldDB" id="A0A2P8HYA1"/>
<comment type="subunit">
    <text evidence="10">Monomer. Associates with 30S ribosomal subunit, binds 16S rRNA.</text>
</comment>
<evidence type="ECO:0000256" key="4">
    <source>
        <dbReference type="ARBA" id="ARBA00022730"/>
    </source>
</evidence>
<comment type="caution">
    <text evidence="13">The sequence shown here is derived from an EMBL/GenBank/DDBJ whole genome shotgun (WGS) entry which is preliminary data.</text>
</comment>
<name>A0A2P8HYA1_9BACI</name>
<feature type="binding site" evidence="10">
    <location>
        <position position="249"/>
    </location>
    <ligand>
        <name>Zn(2+)</name>
        <dbReference type="ChEBI" id="CHEBI:29105"/>
    </ligand>
</feature>
<accession>A0A2P8HYA1</accession>
<dbReference type="Pfam" id="PF03193">
    <property type="entry name" value="RsgA_GTPase"/>
    <property type="match status" value="1"/>
</dbReference>
<comment type="subcellular location">
    <subcellularLocation>
        <location evidence="10">Cytoplasm</location>
    </subcellularLocation>
</comment>
<keyword evidence="9 10" id="KW-0342">GTP-binding</keyword>
<keyword evidence="8 10" id="KW-0694">RNA-binding</keyword>
<evidence type="ECO:0000256" key="1">
    <source>
        <dbReference type="ARBA" id="ARBA00022490"/>
    </source>
</evidence>
<dbReference type="InterPro" id="IPR031944">
    <property type="entry name" value="RsgA_N"/>
</dbReference>
<keyword evidence="3 10" id="KW-0479">Metal-binding</keyword>
<dbReference type="InterPro" id="IPR027417">
    <property type="entry name" value="P-loop_NTPase"/>
</dbReference>
<dbReference type="GO" id="GO:0003924">
    <property type="term" value="F:GTPase activity"/>
    <property type="evidence" value="ECO:0007669"/>
    <property type="project" value="UniProtKB-UniRule"/>
</dbReference>
<dbReference type="HAMAP" id="MF_01820">
    <property type="entry name" value="GTPase_RsgA"/>
    <property type="match status" value="1"/>
</dbReference>
<dbReference type="Proteomes" id="UP000242310">
    <property type="component" value="Unassembled WGS sequence"/>
</dbReference>
<keyword evidence="6 10" id="KW-0378">Hydrolase</keyword>
<dbReference type="GO" id="GO:0046872">
    <property type="term" value="F:metal ion binding"/>
    <property type="evidence" value="ECO:0007669"/>
    <property type="project" value="UniProtKB-KW"/>
</dbReference>
<dbReference type="GO" id="GO:0042274">
    <property type="term" value="P:ribosomal small subunit biogenesis"/>
    <property type="evidence" value="ECO:0007669"/>
    <property type="project" value="UniProtKB-UniRule"/>
</dbReference>
<dbReference type="InterPro" id="IPR004881">
    <property type="entry name" value="Ribosome_biogen_GTPase_RsgA"/>
</dbReference>
<feature type="binding site" evidence="10">
    <location>
        <position position="251"/>
    </location>
    <ligand>
        <name>Zn(2+)</name>
        <dbReference type="ChEBI" id="CHEBI:29105"/>
    </ligand>
</feature>
<evidence type="ECO:0000256" key="8">
    <source>
        <dbReference type="ARBA" id="ARBA00022884"/>
    </source>
</evidence>
<keyword evidence="2 10" id="KW-0690">Ribosome biogenesis</keyword>
<dbReference type="Pfam" id="PF16745">
    <property type="entry name" value="RsgA_N"/>
    <property type="match status" value="1"/>
</dbReference>
<dbReference type="GO" id="GO:0005737">
    <property type="term" value="C:cytoplasm"/>
    <property type="evidence" value="ECO:0007669"/>
    <property type="project" value="UniProtKB-SubCell"/>
</dbReference>
<evidence type="ECO:0000256" key="7">
    <source>
        <dbReference type="ARBA" id="ARBA00022833"/>
    </source>
</evidence>
<dbReference type="InterPro" id="IPR010914">
    <property type="entry name" value="RsgA_GTPase_dom"/>
</dbReference>
<feature type="binding site" evidence="10">
    <location>
        <begin position="109"/>
        <end position="112"/>
    </location>
    <ligand>
        <name>GTP</name>
        <dbReference type="ChEBI" id="CHEBI:37565"/>
    </ligand>
</feature>
<evidence type="ECO:0000313" key="14">
    <source>
        <dbReference type="Proteomes" id="UP000242310"/>
    </source>
</evidence>
<evidence type="ECO:0000256" key="10">
    <source>
        <dbReference type="HAMAP-Rule" id="MF_01820"/>
    </source>
</evidence>
<comment type="function">
    <text evidence="10">One of several proteins that assist in the late maturation steps of the functional core of the 30S ribosomal subunit. Helps release RbfA from mature subunits. May play a role in the assembly of ribosomal proteins into the subunit. Circularly permuted GTPase that catalyzes slow GTP hydrolysis, GTPase activity is stimulated by the 30S ribosomal subunit.</text>
</comment>
<feature type="binding site" evidence="10">
    <location>
        <position position="257"/>
    </location>
    <ligand>
        <name>Zn(2+)</name>
        <dbReference type="ChEBI" id="CHEBI:29105"/>
    </ligand>
</feature>
<dbReference type="SUPFAM" id="SSF50249">
    <property type="entry name" value="Nucleic acid-binding proteins"/>
    <property type="match status" value="1"/>
</dbReference>
<dbReference type="PROSITE" id="PS51721">
    <property type="entry name" value="G_CP"/>
    <property type="match status" value="1"/>
</dbReference>
<dbReference type="NCBIfam" id="TIGR00157">
    <property type="entry name" value="ribosome small subunit-dependent GTPase A"/>
    <property type="match status" value="1"/>
</dbReference>
<keyword evidence="7 10" id="KW-0862">Zinc</keyword>
<dbReference type="GO" id="GO:0019843">
    <property type="term" value="F:rRNA binding"/>
    <property type="evidence" value="ECO:0007669"/>
    <property type="project" value="UniProtKB-KW"/>
</dbReference>
<evidence type="ECO:0000256" key="9">
    <source>
        <dbReference type="ARBA" id="ARBA00023134"/>
    </source>
</evidence>
<reference evidence="13 14" key="1">
    <citation type="submission" date="2018-03" db="EMBL/GenBank/DDBJ databases">
        <title>Genomic Encyclopedia of Type Strains, Phase III (KMG-III): the genomes of soil and plant-associated and newly described type strains.</title>
        <authorList>
            <person name="Whitman W."/>
        </authorList>
    </citation>
    <scope>NUCLEOTIDE SEQUENCE [LARGE SCALE GENOMIC DNA]</scope>
    <source>
        <strain evidence="13 14">CGMCC 1.07653</strain>
    </source>
</reference>
<keyword evidence="5 10" id="KW-0547">Nucleotide-binding</keyword>
<dbReference type="Gene3D" id="1.10.40.50">
    <property type="entry name" value="Probable gtpase engc, domain 3"/>
    <property type="match status" value="1"/>
</dbReference>
<dbReference type="EMBL" id="PYAV01000001">
    <property type="protein sequence ID" value="PSL51145.1"/>
    <property type="molecule type" value="Genomic_DNA"/>
</dbReference>
<keyword evidence="1 10" id="KW-0963">Cytoplasm</keyword>
<dbReference type="SUPFAM" id="SSF52540">
    <property type="entry name" value="P-loop containing nucleoside triphosphate hydrolases"/>
    <property type="match status" value="1"/>
</dbReference>
<dbReference type="CDD" id="cd04466">
    <property type="entry name" value="S1_YloQ_GTPase"/>
    <property type="match status" value="1"/>
</dbReference>
<evidence type="ECO:0000256" key="5">
    <source>
        <dbReference type="ARBA" id="ARBA00022741"/>
    </source>
</evidence>
<evidence type="ECO:0000256" key="2">
    <source>
        <dbReference type="ARBA" id="ARBA00022517"/>
    </source>
</evidence>
<dbReference type="PANTHER" id="PTHR32120">
    <property type="entry name" value="SMALL RIBOSOMAL SUBUNIT BIOGENESIS GTPASE RSGA"/>
    <property type="match status" value="1"/>
</dbReference>
<dbReference type="Gene3D" id="2.40.50.140">
    <property type="entry name" value="Nucleic acid-binding proteins"/>
    <property type="match status" value="1"/>
</dbReference>